<keyword evidence="3" id="KW-0816">Tricarboxylic acid cycle</keyword>
<evidence type="ECO:0008006" key="10">
    <source>
        <dbReference type="Google" id="ProtNLM"/>
    </source>
</evidence>
<evidence type="ECO:0000313" key="9">
    <source>
        <dbReference type="Proteomes" id="UP001515480"/>
    </source>
</evidence>
<dbReference type="InterPro" id="IPR004436">
    <property type="entry name" value="Isocitrate_DH_NADP_mono"/>
</dbReference>
<accession>A0AB34IZW7</accession>
<evidence type="ECO:0000256" key="1">
    <source>
        <dbReference type="ARBA" id="ARBA00001946"/>
    </source>
</evidence>
<dbReference type="GO" id="GO:0004450">
    <property type="term" value="F:isocitrate dehydrogenase (NADP+) activity"/>
    <property type="evidence" value="ECO:0007669"/>
    <property type="project" value="InterPro"/>
</dbReference>
<keyword evidence="5" id="KW-0460">Magnesium</keyword>
<keyword evidence="4" id="KW-0479">Metal-binding</keyword>
<dbReference type="GO" id="GO:0006097">
    <property type="term" value="P:glyoxylate cycle"/>
    <property type="evidence" value="ECO:0007669"/>
    <property type="project" value="UniProtKB-KW"/>
</dbReference>
<evidence type="ECO:0000256" key="4">
    <source>
        <dbReference type="ARBA" id="ARBA00022723"/>
    </source>
</evidence>
<dbReference type="Pfam" id="PF03971">
    <property type="entry name" value="IDH"/>
    <property type="match status" value="1"/>
</dbReference>
<reference evidence="8 9" key="1">
    <citation type="journal article" date="2024" name="Science">
        <title>Giant polyketide synthase enzymes in the biosynthesis of giant marine polyether toxins.</title>
        <authorList>
            <person name="Fallon T.R."/>
            <person name="Shende V.V."/>
            <person name="Wierzbicki I.H."/>
            <person name="Pendleton A.L."/>
            <person name="Watervoot N.F."/>
            <person name="Auber R.P."/>
            <person name="Gonzalez D.J."/>
            <person name="Wisecaver J.H."/>
            <person name="Moore B.S."/>
        </authorList>
    </citation>
    <scope>NUCLEOTIDE SEQUENCE [LARGE SCALE GENOMIC DNA]</scope>
    <source>
        <strain evidence="8 9">12B1</strain>
    </source>
</reference>
<keyword evidence="7" id="KW-0560">Oxidoreductase</keyword>
<dbReference type="PIRSF" id="PIRSF009407">
    <property type="entry name" value="IDH_monmr"/>
    <property type="match status" value="1"/>
</dbReference>
<keyword evidence="6" id="KW-0521">NADP</keyword>
<proteinExistence type="predicted"/>
<dbReference type="EMBL" id="JBGBPQ010000016">
    <property type="protein sequence ID" value="KAL1508564.1"/>
    <property type="molecule type" value="Genomic_DNA"/>
</dbReference>
<keyword evidence="2" id="KW-0329">Glyoxylate bypass</keyword>
<dbReference type="AlphaFoldDB" id="A0AB34IZW7"/>
<evidence type="ECO:0000256" key="5">
    <source>
        <dbReference type="ARBA" id="ARBA00022842"/>
    </source>
</evidence>
<dbReference type="GO" id="GO:0006099">
    <property type="term" value="P:tricarboxylic acid cycle"/>
    <property type="evidence" value="ECO:0007669"/>
    <property type="project" value="UniProtKB-KW"/>
</dbReference>
<evidence type="ECO:0000256" key="3">
    <source>
        <dbReference type="ARBA" id="ARBA00022532"/>
    </source>
</evidence>
<dbReference type="SUPFAM" id="SSF53659">
    <property type="entry name" value="Isocitrate/Isopropylmalate dehydrogenase-like"/>
    <property type="match status" value="1"/>
</dbReference>
<keyword evidence="9" id="KW-1185">Reference proteome</keyword>
<dbReference type="GO" id="GO:0046872">
    <property type="term" value="F:metal ion binding"/>
    <property type="evidence" value="ECO:0007669"/>
    <property type="project" value="UniProtKB-KW"/>
</dbReference>
<sequence>MLRRAALAAPRLSRAASNKIIWTHTDEAPALASYALLPVVQRFSKSAGVDVVTADISVAGRILSLFPEKLTPEQRVEDELAKLGELAKTPDANIIKLPNVSASVPQLVEAVAELQAKGYAIPDFPASPKTDEEKAVAAKYAKVLGSAVNPVLREGNSDRRVAAPVKAYAQKNPHKMGKWSPQSKTHVAHMTDGDFFSSEQSHVMSSAGSVRIELFSGGHPVTLKPKVVLEAGEVIDASRMSLKKLSQFFMDQINDAKANDVMLSLHLKATMMKVSDPIMFGVAVKAYFAPLFEKHGDILSKLGFNPNNGIGALADKLSSLPAAEKAAVEATIQESYAMRPRLAMVDSDRGITNLHVPSDVIIDASMPVVVRDSGKMWNISGELEDTKALIPDRCYATMYQAIIEDCKANGQFDVATMGNVANVGLMAQKAEEYGSHDKTFQIPSAGTVKVVCNTSGATIFEHAVEEGDIWRMCQTKDAPIRDWVRLAVSRARATSSPAIFWLDEARAHDASLIGKVNEYLKQHDTAGLDLSIAKPVDAIRTSMARARAGKDTISVTGNVLRDYLTDLFPILELGTSAKMLSIVPLLAGGGLFETGAGGSAPKHVQQFQKENHLRWDSLGEYLALGVSLEDMGAKTGDAKIVKLGQALTDATGKLLDNNKSPLRKVKQLDNRGSTFYIARYWSEAMAKVDPSFKDLAEQLAANEESIVNELIECQGSPVDMGGYWMPDPKKVAKAMQPSETLNKLLA</sequence>
<protein>
    <recommendedName>
        <fullName evidence="10">Isocitrate dehydrogenase (NADP(+))</fullName>
    </recommendedName>
</protein>
<organism evidence="8 9">
    <name type="scientific">Prymnesium parvum</name>
    <name type="common">Toxic golden alga</name>
    <dbReference type="NCBI Taxonomy" id="97485"/>
    <lineage>
        <taxon>Eukaryota</taxon>
        <taxon>Haptista</taxon>
        <taxon>Haptophyta</taxon>
        <taxon>Prymnesiophyceae</taxon>
        <taxon>Prymnesiales</taxon>
        <taxon>Prymnesiaceae</taxon>
        <taxon>Prymnesium</taxon>
    </lineage>
</organism>
<evidence type="ECO:0000313" key="8">
    <source>
        <dbReference type="EMBL" id="KAL1508564.1"/>
    </source>
</evidence>
<name>A0AB34IZW7_PRYPA</name>
<dbReference type="NCBIfam" id="TIGR00178">
    <property type="entry name" value="monomer_idh"/>
    <property type="match status" value="1"/>
</dbReference>
<evidence type="ECO:0000256" key="2">
    <source>
        <dbReference type="ARBA" id="ARBA00022435"/>
    </source>
</evidence>
<dbReference type="PANTHER" id="PTHR36999:SF1">
    <property type="entry name" value="ISOCITRATE DEHYDROGENASE (NADP(+))"/>
    <property type="match status" value="1"/>
</dbReference>
<gene>
    <name evidence="8" type="ORF">AB1Y20_004663</name>
</gene>
<comment type="caution">
    <text evidence="8">The sequence shown here is derived from an EMBL/GenBank/DDBJ whole genome shotgun (WGS) entry which is preliminary data.</text>
</comment>
<comment type="cofactor">
    <cofactor evidence="1">
        <name>Mg(2+)</name>
        <dbReference type="ChEBI" id="CHEBI:18420"/>
    </cofactor>
</comment>
<dbReference type="Proteomes" id="UP001515480">
    <property type="component" value="Unassembled WGS sequence"/>
</dbReference>
<evidence type="ECO:0000256" key="7">
    <source>
        <dbReference type="ARBA" id="ARBA00023002"/>
    </source>
</evidence>
<dbReference type="PANTHER" id="PTHR36999">
    <property type="entry name" value="ISOCITRATE DEHYDROGENASE [NADP]"/>
    <property type="match status" value="1"/>
</dbReference>
<evidence type="ECO:0000256" key="6">
    <source>
        <dbReference type="ARBA" id="ARBA00022857"/>
    </source>
</evidence>